<keyword evidence="2" id="KW-0808">Transferase</keyword>
<dbReference type="CDD" id="cd04301">
    <property type="entry name" value="NAT_SF"/>
    <property type="match status" value="1"/>
</dbReference>
<sequence length="240" mass="26534">MFSPIITELWQQSFSKGDLLYKDADISIYADHELDEDESGTILATKNKIAVSLHPQLAKRLDLNSAPISDQSFRQKLTEHNIGLHGADYLFYFPAGAAAALAPQSRTVRQLTTADKTTFAEFCAVSSEDDLDAAYVELDHWLVFGAFEGDRLVCAASMYPWQESKLADMGVLTLSAYRGKGYARDTVHAISRHAASLGYEPQYRCQLDNQASVSLAISAGLIQFGTWDIILPTNKTDIFL</sequence>
<keyword evidence="3" id="KW-1185">Reference proteome</keyword>
<feature type="domain" description="N-acetyltransferase" evidence="1">
    <location>
        <begin position="106"/>
        <end position="240"/>
    </location>
</feature>
<gene>
    <name evidence="2" type="ORF">ACFQ35_10875</name>
</gene>
<proteinExistence type="predicted"/>
<dbReference type="GO" id="GO:0016746">
    <property type="term" value="F:acyltransferase activity"/>
    <property type="evidence" value="ECO:0007669"/>
    <property type="project" value="UniProtKB-KW"/>
</dbReference>
<organism evidence="2 3">
    <name type="scientific">Pseudochrobactrum kiredjianiae</name>
    <dbReference type="NCBI Taxonomy" id="386305"/>
    <lineage>
        <taxon>Bacteria</taxon>
        <taxon>Pseudomonadati</taxon>
        <taxon>Pseudomonadota</taxon>
        <taxon>Alphaproteobacteria</taxon>
        <taxon>Hyphomicrobiales</taxon>
        <taxon>Brucellaceae</taxon>
        <taxon>Pseudochrobactrum</taxon>
    </lineage>
</organism>
<dbReference type="Pfam" id="PF00583">
    <property type="entry name" value="Acetyltransf_1"/>
    <property type="match status" value="1"/>
</dbReference>
<dbReference type="InterPro" id="IPR016181">
    <property type="entry name" value="Acyl_CoA_acyltransferase"/>
</dbReference>
<dbReference type="PROSITE" id="PS51186">
    <property type="entry name" value="GNAT"/>
    <property type="match status" value="1"/>
</dbReference>
<dbReference type="InterPro" id="IPR000182">
    <property type="entry name" value="GNAT_dom"/>
</dbReference>
<evidence type="ECO:0000313" key="2">
    <source>
        <dbReference type="EMBL" id="MFD1227640.1"/>
    </source>
</evidence>
<dbReference type="Proteomes" id="UP001597263">
    <property type="component" value="Unassembled WGS sequence"/>
</dbReference>
<dbReference type="EC" id="2.3.1.-" evidence="2"/>
<dbReference type="Gene3D" id="3.40.630.30">
    <property type="match status" value="1"/>
</dbReference>
<accession>A0ABW3V769</accession>
<dbReference type="SUPFAM" id="SSF55729">
    <property type="entry name" value="Acyl-CoA N-acyltransferases (Nat)"/>
    <property type="match status" value="1"/>
</dbReference>
<dbReference type="RefSeq" id="WP_289386338.1">
    <property type="nucleotide sequence ID" value="NZ_JAUCBM010000002.1"/>
</dbReference>
<protein>
    <submittedName>
        <fullName evidence="2">GNAT family N-acetyltransferase</fullName>
        <ecNumber evidence="2">2.3.1.-</ecNumber>
    </submittedName>
</protein>
<name>A0ABW3V769_9HYPH</name>
<evidence type="ECO:0000313" key="3">
    <source>
        <dbReference type="Proteomes" id="UP001597263"/>
    </source>
</evidence>
<evidence type="ECO:0000259" key="1">
    <source>
        <dbReference type="PROSITE" id="PS51186"/>
    </source>
</evidence>
<dbReference type="EMBL" id="JBHTMA010000037">
    <property type="protein sequence ID" value="MFD1227640.1"/>
    <property type="molecule type" value="Genomic_DNA"/>
</dbReference>
<keyword evidence="2" id="KW-0012">Acyltransferase</keyword>
<reference evidence="3" key="1">
    <citation type="journal article" date="2019" name="Int. J. Syst. Evol. Microbiol.">
        <title>The Global Catalogue of Microorganisms (GCM) 10K type strain sequencing project: providing services to taxonomists for standard genome sequencing and annotation.</title>
        <authorList>
            <consortium name="The Broad Institute Genomics Platform"/>
            <consortium name="The Broad Institute Genome Sequencing Center for Infectious Disease"/>
            <person name="Wu L."/>
            <person name="Ma J."/>
        </authorList>
    </citation>
    <scope>NUCLEOTIDE SEQUENCE [LARGE SCALE GENOMIC DNA]</scope>
    <source>
        <strain evidence="3">CCUG 49584</strain>
    </source>
</reference>
<comment type="caution">
    <text evidence="2">The sequence shown here is derived from an EMBL/GenBank/DDBJ whole genome shotgun (WGS) entry which is preliminary data.</text>
</comment>